<dbReference type="OrthoDB" id="406505at2759"/>
<keyword evidence="1 4" id="KW-0732">Signal</keyword>
<dbReference type="InterPro" id="IPR036908">
    <property type="entry name" value="RlpA-like_sf"/>
</dbReference>
<reference evidence="6 7" key="1">
    <citation type="submission" date="2012-05" db="EMBL/GenBank/DDBJ databases">
        <title>Recombination and specialization in a pathogen metapopulation.</title>
        <authorList>
            <person name="Gardiner A."/>
            <person name="Kemen E."/>
            <person name="Schultz-Larsen T."/>
            <person name="MacLean D."/>
            <person name="Van Oosterhout C."/>
            <person name="Jones J.D.G."/>
        </authorList>
    </citation>
    <scope>NUCLEOTIDE SEQUENCE [LARGE SCALE GENOMIC DNA]</scope>
    <source>
        <strain evidence="6 7">Ac Nc2</strain>
    </source>
</reference>
<feature type="compositionally biased region" description="Basic and acidic residues" evidence="2">
    <location>
        <begin position="598"/>
        <end position="612"/>
    </location>
</feature>
<keyword evidence="3" id="KW-1133">Transmembrane helix</keyword>
<keyword evidence="7" id="KW-1185">Reference proteome</keyword>
<comment type="caution">
    <text evidence="6">The sequence shown here is derived from an EMBL/GenBank/DDBJ whole genome shotgun (WGS) entry which is preliminary data.</text>
</comment>
<feature type="compositionally biased region" description="Basic residues" evidence="2">
    <location>
        <begin position="643"/>
        <end position="653"/>
    </location>
</feature>
<dbReference type="PANTHER" id="PTHR31836:SF21">
    <property type="entry name" value="EXPANSIN-LIKE PROTEIN 7"/>
    <property type="match status" value="1"/>
</dbReference>
<feature type="region of interest" description="Disordered" evidence="2">
    <location>
        <begin position="514"/>
        <end position="653"/>
    </location>
</feature>
<name>A0A024GK16_9STRA</name>
<evidence type="ECO:0000256" key="2">
    <source>
        <dbReference type="SAM" id="MobiDB-lite"/>
    </source>
</evidence>
<dbReference type="CDD" id="cd12087">
    <property type="entry name" value="TM_EGFR-like"/>
    <property type="match status" value="1"/>
</dbReference>
<dbReference type="PANTHER" id="PTHR31836">
    <property type="match status" value="1"/>
</dbReference>
<proteinExistence type="predicted"/>
<keyword evidence="3" id="KW-0472">Membrane</keyword>
<dbReference type="InParanoid" id="A0A024GK16"/>
<gene>
    <name evidence="6" type="ORF">BN9_082040</name>
</gene>
<dbReference type="Gene3D" id="2.40.40.10">
    <property type="entry name" value="RlpA-like domain"/>
    <property type="match status" value="1"/>
</dbReference>
<keyword evidence="3" id="KW-0812">Transmembrane</keyword>
<dbReference type="InterPro" id="IPR007112">
    <property type="entry name" value="Expansin/allergen_DPBB_dom"/>
</dbReference>
<evidence type="ECO:0000256" key="4">
    <source>
        <dbReference type="SAM" id="SignalP"/>
    </source>
</evidence>
<evidence type="ECO:0000256" key="1">
    <source>
        <dbReference type="ARBA" id="ARBA00022729"/>
    </source>
</evidence>
<feature type="compositionally biased region" description="Polar residues" evidence="2">
    <location>
        <begin position="321"/>
        <end position="333"/>
    </location>
</feature>
<protein>
    <recommendedName>
        <fullName evidence="5">Expansin-like EG45 domain-containing protein</fullName>
    </recommendedName>
</protein>
<feature type="domain" description="Expansin-like EG45" evidence="5">
    <location>
        <begin position="43"/>
        <end position="142"/>
    </location>
</feature>
<dbReference type="InterPro" id="IPR051477">
    <property type="entry name" value="Expansin_CellWall"/>
</dbReference>
<evidence type="ECO:0000256" key="3">
    <source>
        <dbReference type="SAM" id="Phobius"/>
    </source>
</evidence>
<evidence type="ECO:0000259" key="5">
    <source>
        <dbReference type="PROSITE" id="PS50842"/>
    </source>
</evidence>
<evidence type="ECO:0000313" key="6">
    <source>
        <dbReference type="EMBL" id="CCI47226.1"/>
    </source>
</evidence>
<feature type="signal peptide" evidence="4">
    <location>
        <begin position="1"/>
        <end position="22"/>
    </location>
</feature>
<feature type="compositionally biased region" description="Basic and acidic residues" evidence="2">
    <location>
        <begin position="379"/>
        <end position="398"/>
    </location>
</feature>
<dbReference type="PROSITE" id="PS50842">
    <property type="entry name" value="EXPANSIN_EG45"/>
    <property type="match status" value="1"/>
</dbReference>
<organism evidence="6 7">
    <name type="scientific">Albugo candida</name>
    <dbReference type="NCBI Taxonomy" id="65357"/>
    <lineage>
        <taxon>Eukaryota</taxon>
        <taxon>Sar</taxon>
        <taxon>Stramenopiles</taxon>
        <taxon>Oomycota</taxon>
        <taxon>Peronosporomycetes</taxon>
        <taxon>Albuginales</taxon>
        <taxon>Albuginaceae</taxon>
        <taxon>Albugo</taxon>
    </lineage>
</organism>
<dbReference type="Proteomes" id="UP000053237">
    <property type="component" value="Unassembled WGS sequence"/>
</dbReference>
<dbReference type="AlphaFoldDB" id="A0A024GK16"/>
<feature type="compositionally biased region" description="Polar residues" evidence="2">
    <location>
        <begin position="613"/>
        <end position="625"/>
    </location>
</feature>
<dbReference type="SUPFAM" id="SSF50685">
    <property type="entry name" value="Barwin-like endoglucanases"/>
    <property type="match status" value="1"/>
</dbReference>
<feature type="compositionally biased region" description="Polar residues" evidence="2">
    <location>
        <begin position="356"/>
        <end position="378"/>
    </location>
</feature>
<feature type="region of interest" description="Disordered" evidence="2">
    <location>
        <begin position="296"/>
        <end position="398"/>
    </location>
</feature>
<feature type="transmembrane region" description="Helical" evidence="3">
    <location>
        <begin position="266"/>
        <end position="290"/>
    </location>
</feature>
<accession>A0A024GK16</accession>
<dbReference type="EMBL" id="CAIX01000157">
    <property type="protein sequence ID" value="CCI47226.1"/>
    <property type="molecule type" value="Genomic_DNA"/>
</dbReference>
<evidence type="ECO:0000313" key="7">
    <source>
        <dbReference type="Proteomes" id="UP000053237"/>
    </source>
</evidence>
<sequence length="653" mass="70902">MKILKYQYVCSLLLLRFHIAKARETASARSAAITAYQVDSPEFGSCRLKGINSASSNFKFYASISAEGSTLNQVCGRCIKISCIDSTDKLCKSKSSVIAYVLDLCRGCKAGTMQTSAAVISSLGVSASTSAQETVSYKFVACPSNFLSGDIKACLMEGASSSYIPLQVLNSKQIIKEATISKRKATLSKDSFLFSVTPEQQQSSSDDWFKNVDVSLLGENGENLTTRFSFSSKSGCATSNVQFSEDTFTAEGSDNTSGESEGESHVGAIVGAVIGSIVALLVIAAVIVLLRRRRGTRSTKGDQELGESTAQHVASRVIPTRGTTGSLDDSAINSPHGGIYSHASTPGVRGNAIPILSQSGSSHSRYFPNSSQGPAKSQDTNHEVNNKTSDTREQEIDRDIVQTDENGGQTSAESSPVSQSQFRQSLFDANRSYDSMAYRSSHLYGSNLSSPRQSLNIAHEPTQTDHDIPSEMRDTYTESRSSFDIDFAREEGSTEEPQDDDILDMQAAEIIAHNQPGATPRTFELEEDTNVTTISPRDRSESPEPGSLSQSEQPEPYDYKSPSFNFIDPRNDIVTSSQHTNLGHENHIQSPPAAPFDMVHDESRQSIERPSDLSRSQTNALNSSGGYRRESLNLLGYPYAKRNTSRKQHPFSG</sequence>
<feature type="chain" id="PRO_5001529561" description="Expansin-like EG45 domain-containing protein" evidence="4">
    <location>
        <begin position="23"/>
        <end position="653"/>
    </location>
</feature>